<evidence type="ECO:0000313" key="4">
    <source>
        <dbReference type="Proteomes" id="UP000198287"/>
    </source>
</evidence>
<keyword evidence="2" id="KW-1133">Transmembrane helix</keyword>
<sequence>MLGRIKNSSIRSFDENNDFILFSYSIEHGTSIDSLIDNDFYEGSRQSNLNTVKDALKQISIYGKISEALKEKLYLLDLLDPLHIQHPTISGLFPGKKVIRDAVDIELNDAGIVLLLETWTRRVTKKRENITHFVHTMIKKREKMGAVNKISLEGIQPIQTIFWLYAVLILGAICEWTIFEVKGYKVAWIWLTRMLRWIRRMWTLVKAWVLIKIQIIVIVIRGVEGKPEYGEQSGKSLPELGTMPSSPFGPDYL</sequence>
<comment type="caution">
    <text evidence="3">The sequence shown here is derived from an EMBL/GenBank/DDBJ whole genome shotgun (WGS) entry which is preliminary data.</text>
</comment>
<keyword evidence="4" id="KW-1185">Reference proteome</keyword>
<feature type="transmembrane region" description="Helical" evidence="2">
    <location>
        <begin position="202"/>
        <end position="223"/>
    </location>
</feature>
<keyword evidence="2" id="KW-0812">Transmembrane</keyword>
<gene>
    <name evidence="3" type="ORF">Fcan01_23681</name>
</gene>
<name>A0A226D7D3_FOLCA</name>
<reference evidence="3 4" key="1">
    <citation type="submission" date="2015-12" db="EMBL/GenBank/DDBJ databases">
        <title>The genome of Folsomia candida.</title>
        <authorList>
            <person name="Faddeeva A."/>
            <person name="Derks M.F."/>
            <person name="Anvar Y."/>
            <person name="Smit S."/>
            <person name="Van Straalen N."/>
            <person name="Roelofs D."/>
        </authorList>
    </citation>
    <scope>NUCLEOTIDE SEQUENCE [LARGE SCALE GENOMIC DNA]</scope>
    <source>
        <strain evidence="3 4">VU population</strain>
        <tissue evidence="3">Whole body</tissue>
    </source>
</reference>
<accession>A0A226D7D3</accession>
<evidence type="ECO:0000256" key="2">
    <source>
        <dbReference type="SAM" id="Phobius"/>
    </source>
</evidence>
<evidence type="ECO:0000313" key="3">
    <source>
        <dbReference type="EMBL" id="OXA41455.1"/>
    </source>
</evidence>
<dbReference type="EMBL" id="LNIX01000029">
    <property type="protein sequence ID" value="OXA41455.1"/>
    <property type="molecule type" value="Genomic_DNA"/>
</dbReference>
<dbReference type="AlphaFoldDB" id="A0A226D7D3"/>
<protein>
    <submittedName>
        <fullName evidence="3">Uncharacterized protein</fullName>
    </submittedName>
</protein>
<feature type="transmembrane region" description="Helical" evidence="2">
    <location>
        <begin position="162"/>
        <end position="181"/>
    </location>
</feature>
<dbReference type="Proteomes" id="UP000198287">
    <property type="component" value="Unassembled WGS sequence"/>
</dbReference>
<feature type="region of interest" description="Disordered" evidence="1">
    <location>
        <begin position="228"/>
        <end position="253"/>
    </location>
</feature>
<evidence type="ECO:0000256" key="1">
    <source>
        <dbReference type="SAM" id="MobiDB-lite"/>
    </source>
</evidence>
<proteinExistence type="predicted"/>
<keyword evidence="2" id="KW-0472">Membrane</keyword>
<organism evidence="3 4">
    <name type="scientific">Folsomia candida</name>
    <name type="common">Springtail</name>
    <dbReference type="NCBI Taxonomy" id="158441"/>
    <lineage>
        <taxon>Eukaryota</taxon>
        <taxon>Metazoa</taxon>
        <taxon>Ecdysozoa</taxon>
        <taxon>Arthropoda</taxon>
        <taxon>Hexapoda</taxon>
        <taxon>Collembola</taxon>
        <taxon>Entomobryomorpha</taxon>
        <taxon>Isotomoidea</taxon>
        <taxon>Isotomidae</taxon>
        <taxon>Proisotominae</taxon>
        <taxon>Folsomia</taxon>
    </lineage>
</organism>